<evidence type="ECO:0000313" key="4">
    <source>
        <dbReference type="Proteomes" id="UP000070501"/>
    </source>
</evidence>
<feature type="region of interest" description="Disordered" evidence="1">
    <location>
        <begin position="199"/>
        <end position="220"/>
    </location>
</feature>
<gene>
    <name evidence="3" type="ORF">Micbo1qcDRAFT_235905</name>
</gene>
<feature type="compositionally biased region" description="Basic and acidic residues" evidence="1">
    <location>
        <begin position="80"/>
        <end position="97"/>
    </location>
</feature>
<keyword evidence="2" id="KW-0812">Transmembrane</keyword>
<dbReference type="STRING" id="196109.A0A136IU91"/>
<keyword evidence="2" id="KW-0472">Membrane</keyword>
<evidence type="ECO:0000256" key="2">
    <source>
        <dbReference type="SAM" id="Phobius"/>
    </source>
</evidence>
<protein>
    <submittedName>
        <fullName evidence="3">Uncharacterized protein</fullName>
    </submittedName>
</protein>
<feature type="compositionally biased region" description="Basic and acidic residues" evidence="1">
    <location>
        <begin position="463"/>
        <end position="472"/>
    </location>
</feature>
<feature type="compositionally biased region" description="Low complexity" evidence="1">
    <location>
        <begin position="474"/>
        <end position="483"/>
    </location>
</feature>
<feature type="region of interest" description="Disordered" evidence="1">
    <location>
        <begin position="80"/>
        <end position="144"/>
    </location>
</feature>
<feature type="transmembrane region" description="Helical" evidence="2">
    <location>
        <begin position="332"/>
        <end position="353"/>
    </location>
</feature>
<dbReference type="OrthoDB" id="5402307at2759"/>
<reference evidence="4" key="1">
    <citation type="submission" date="2016-02" db="EMBL/GenBank/DDBJ databases">
        <title>Draft genome sequence of Microdochium bolleyi, a fungal endophyte of beachgrass.</title>
        <authorList>
            <consortium name="DOE Joint Genome Institute"/>
            <person name="David A.S."/>
            <person name="May G."/>
            <person name="Haridas S."/>
            <person name="Lim J."/>
            <person name="Wang M."/>
            <person name="Labutti K."/>
            <person name="Lipzen A."/>
            <person name="Barry K."/>
            <person name="Grigoriev I.V."/>
        </authorList>
    </citation>
    <scope>NUCLEOTIDE SEQUENCE [LARGE SCALE GENOMIC DNA]</scope>
    <source>
        <strain evidence="4">J235TASD1</strain>
    </source>
</reference>
<evidence type="ECO:0000256" key="1">
    <source>
        <dbReference type="SAM" id="MobiDB-lite"/>
    </source>
</evidence>
<organism evidence="3 4">
    <name type="scientific">Microdochium bolleyi</name>
    <dbReference type="NCBI Taxonomy" id="196109"/>
    <lineage>
        <taxon>Eukaryota</taxon>
        <taxon>Fungi</taxon>
        <taxon>Dikarya</taxon>
        <taxon>Ascomycota</taxon>
        <taxon>Pezizomycotina</taxon>
        <taxon>Sordariomycetes</taxon>
        <taxon>Xylariomycetidae</taxon>
        <taxon>Xylariales</taxon>
        <taxon>Microdochiaceae</taxon>
        <taxon>Microdochium</taxon>
    </lineage>
</organism>
<feature type="compositionally biased region" description="Basic and acidic residues" evidence="1">
    <location>
        <begin position="509"/>
        <end position="518"/>
    </location>
</feature>
<keyword evidence="4" id="KW-1185">Reference proteome</keyword>
<dbReference type="AlphaFoldDB" id="A0A136IU91"/>
<evidence type="ECO:0000313" key="3">
    <source>
        <dbReference type="EMBL" id="KXJ88624.1"/>
    </source>
</evidence>
<accession>A0A136IU91</accession>
<feature type="compositionally biased region" description="Basic and acidic residues" evidence="1">
    <location>
        <begin position="527"/>
        <end position="551"/>
    </location>
</feature>
<dbReference type="Proteomes" id="UP000070501">
    <property type="component" value="Unassembled WGS sequence"/>
</dbReference>
<proteinExistence type="predicted"/>
<feature type="compositionally biased region" description="Basic and acidic residues" evidence="1">
    <location>
        <begin position="444"/>
        <end position="454"/>
    </location>
</feature>
<keyword evidence="2" id="KW-1133">Transmembrane helix</keyword>
<dbReference type="EMBL" id="KQ964258">
    <property type="protein sequence ID" value="KXJ88624.1"/>
    <property type="molecule type" value="Genomic_DNA"/>
</dbReference>
<feature type="compositionally biased region" description="Basic and acidic residues" evidence="1">
    <location>
        <begin position="558"/>
        <end position="569"/>
    </location>
</feature>
<feature type="region of interest" description="Disordered" evidence="1">
    <location>
        <begin position="444"/>
        <end position="582"/>
    </location>
</feature>
<dbReference type="InParanoid" id="A0A136IU91"/>
<name>A0A136IU91_9PEZI</name>
<feature type="compositionally biased region" description="Basic and acidic residues" evidence="1">
    <location>
        <begin position="484"/>
        <end position="494"/>
    </location>
</feature>
<sequence length="582" mass="63976">MGMEIVTIVNSSGKIISNGGKLVNIFKEAKASYDEKKASMKAEQAIKRSQTFDVRSVPQYHQEPAYDHRQQQHDDYEYEYGHGDIHHAPSRYQHDDAASLASSRRSHGTRRSRATTAKPQSQARSALTMDNLKTHSEVSSVAPSRAPVAYRSPYAETSRDMQVSRPSLVKSRTFAPSVSRGQGLAADYYDQDQDFAQPQRVPMQRARSDPAMGDVPGGKKKKEIDMNLAYGSIPPDLADRVDLDPAYQAEAKEDKAKALVHKVESMLAEANCLQHSATHTIKHLQENPEAAAAVALTLAELSAVIGKMSPAFLGVLKGGSPAIFALLASPQFMIAAGLTVGVTVVMFGGWKIVKKVKEQQALQAAQHEAAMLTRGGPDDGYYPVRPPYPITEGREAYDEALIVDERLEEELSTIESWRRGIAPSFGEGESADLELISPEADRAIRDDARTERSFRTYRSSRTAKTEKTEKTSKTSKTAKTSSSSRREGSAKDTDDAASEAGSHRSSRSHRTEKTERTTKTSRSKRTLAIEDGGKDKENNIETVLRPKKDSMLKNMFKKKTDAASKEKVKVSAAPSMSSLRIN</sequence>
<feature type="compositionally biased region" description="Basic residues" evidence="1">
    <location>
        <begin position="104"/>
        <end position="113"/>
    </location>
</feature>